<evidence type="ECO:0000256" key="2">
    <source>
        <dbReference type="ARBA" id="ARBA00022723"/>
    </source>
</evidence>
<dbReference type="Proteomes" id="UP000295727">
    <property type="component" value="Chromosome 1"/>
</dbReference>
<dbReference type="Pfam" id="PF04794">
    <property type="entry name" value="YdjC"/>
    <property type="match status" value="1"/>
</dbReference>
<dbReference type="PANTHER" id="PTHR31609">
    <property type="entry name" value="YDJC DEACETYLASE FAMILY MEMBER"/>
    <property type="match status" value="1"/>
</dbReference>
<dbReference type="Gene3D" id="3.20.20.370">
    <property type="entry name" value="Glycoside hydrolase/deacetylase"/>
    <property type="match status" value="1"/>
</dbReference>
<accession>A0A4V1AZA2</accession>
<evidence type="ECO:0000313" key="7">
    <source>
        <dbReference type="EMBL" id="QBQ98562.1"/>
    </source>
</evidence>
<dbReference type="EMBL" id="CP038148">
    <property type="protein sequence ID" value="QBQ98562.1"/>
    <property type="molecule type" value="Genomic_DNA"/>
</dbReference>
<dbReference type="PANTHER" id="PTHR31609:SF1">
    <property type="entry name" value="CARBOHYDRATE DEACETYLASE"/>
    <property type="match status" value="1"/>
</dbReference>
<evidence type="ECO:0000256" key="4">
    <source>
        <dbReference type="ARBA" id="ARBA00022842"/>
    </source>
</evidence>
<keyword evidence="4" id="KW-0460">Magnesium</keyword>
<feature type="compositionally biased region" description="Polar residues" evidence="6">
    <location>
        <begin position="1"/>
        <end position="11"/>
    </location>
</feature>
<gene>
    <name evidence="7" type="ORF">E1956_08875</name>
</gene>
<dbReference type="SUPFAM" id="SSF88713">
    <property type="entry name" value="Glycoside hydrolase/deacetylase"/>
    <property type="match status" value="1"/>
</dbReference>
<keyword evidence="2" id="KW-0479">Metal-binding</keyword>
<dbReference type="InterPro" id="IPR006879">
    <property type="entry name" value="YdjC-like"/>
</dbReference>
<name>A0A4V1AZA2_9BURK</name>
<keyword evidence="8" id="KW-1185">Reference proteome</keyword>
<evidence type="ECO:0000256" key="3">
    <source>
        <dbReference type="ARBA" id="ARBA00022801"/>
    </source>
</evidence>
<dbReference type="GO" id="GO:0019213">
    <property type="term" value="F:deacetylase activity"/>
    <property type="evidence" value="ECO:0007669"/>
    <property type="project" value="TreeGrafter"/>
</dbReference>
<dbReference type="InterPro" id="IPR011330">
    <property type="entry name" value="Glyco_hydro/deAcase_b/a-brl"/>
</dbReference>
<dbReference type="OrthoDB" id="9774177at2"/>
<dbReference type="GO" id="GO:0005975">
    <property type="term" value="P:carbohydrate metabolic process"/>
    <property type="evidence" value="ECO:0007669"/>
    <property type="project" value="InterPro"/>
</dbReference>
<reference evidence="7 8" key="1">
    <citation type="submission" date="2019-03" db="EMBL/GenBank/DDBJ databases">
        <title>Paraburkholderia sp. 7MH5, isolated from subtropical forest soil.</title>
        <authorList>
            <person name="Gao Z.-H."/>
            <person name="Qiu L.-H."/>
        </authorList>
    </citation>
    <scope>NUCLEOTIDE SEQUENCE [LARGE SCALE GENOMIC DNA]</scope>
    <source>
        <strain evidence="7 8">7MH5</strain>
    </source>
</reference>
<dbReference type="AlphaFoldDB" id="A0A4V1AZA2"/>
<keyword evidence="5" id="KW-0119">Carbohydrate metabolism</keyword>
<comment type="cofactor">
    <cofactor evidence="1">
        <name>Mg(2+)</name>
        <dbReference type="ChEBI" id="CHEBI:18420"/>
    </cofactor>
</comment>
<proteinExistence type="predicted"/>
<sequence>MDVSGVETSGVDTPRADAAAHAANTGRDGSGGRALIFTADDFGLHERVNAAVERAHCDGVLNAASLMVAAPAAADAVARARRLPNLRVGLHLVLADGAAMLPRTQIPALVDAGGRFGDNMVRDGVRFFFLPHVRAQLAKEIRAQFEAFAATGLALDHVNTHKHFHLHPTVLSLILSIGRDYGLRAMRLPLEAGAPFALKPWLALVRARLARAGVAYNDYVVGIAKTGAMDEAVLLEALAHLPPQGVGEIYCHPAEAPAAGEGPITPSMSTYRHADELGALISPRVAEALKHTGVRHGGFTDVFFGDKARASTSGDASTLATKAQATS</sequence>
<evidence type="ECO:0000256" key="6">
    <source>
        <dbReference type="SAM" id="MobiDB-lite"/>
    </source>
</evidence>
<dbReference type="GO" id="GO:0016787">
    <property type="term" value="F:hydrolase activity"/>
    <property type="evidence" value="ECO:0007669"/>
    <property type="project" value="UniProtKB-KW"/>
</dbReference>
<evidence type="ECO:0000256" key="5">
    <source>
        <dbReference type="ARBA" id="ARBA00023277"/>
    </source>
</evidence>
<evidence type="ECO:0000313" key="8">
    <source>
        <dbReference type="Proteomes" id="UP000295727"/>
    </source>
</evidence>
<protein>
    <submittedName>
        <fullName evidence="7">ChbG/HpnK family deacetylase</fullName>
    </submittedName>
</protein>
<keyword evidence="3" id="KW-0378">Hydrolase</keyword>
<evidence type="ECO:0000256" key="1">
    <source>
        <dbReference type="ARBA" id="ARBA00001946"/>
    </source>
</evidence>
<dbReference type="InterPro" id="IPR017836">
    <property type="entry name" value="Hopanoid_biosynth-assoc_HpnK"/>
</dbReference>
<dbReference type="GO" id="GO:0046872">
    <property type="term" value="F:metal ion binding"/>
    <property type="evidence" value="ECO:0007669"/>
    <property type="project" value="UniProtKB-KW"/>
</dbReference>
<organism evidence="7 8">
    <name type="scientific">Paraburkholderia pallida</name>
    <dbReference type="NCBI Taxonomy" id="2547399"/>
    <lineage>
        <taxon>Bacteria</taxon>
        <taxon>Pseudomonadati</taxon>
        <taxon>Pseudomonadota</taxon>
        <taxon>Betaproteobacteria</taxon>
        <taxon>Burkholderiales</taxon>
        <taxon>Burkholderiaceae</taxon>
        <taxon>Paraburkholderia</taxon>
    </lineage>
</organism>
<dbReference type="NCBIfam" id="TIGR03473">
    <property type="entry name" value="HpnK"/>
    <property type="match status" value="1"/>
</dbReference>
<feature type="region of interest" description="Disordered" evidence="6">
    <location>
        <begin position="1"/>
        <end position="28"/>
    </location>
</feature>
<dbReference type="KEGG" id="ppai:E1956_08875"/>